<proteinExistence type="predicted"/>
<dbReference type="PANTHER" id="PTHR47964:SF1">
    <property type="entry name" value="ATP-DEPENDENT DNA HELICASE HOMOLOG RECG, CHLOROPLASTIC"/>
    <property type="match status" value="1"/>
</dbReference>
<keyword evidence="1" id="KW-0547">Nucleotide-binding</keyword>
<keyword evidence="2" id="KW-0227">DNA damage</keyword>
<dbReference type="PROSITE" id="PS51192">
    <property type="entry name" value="HELICASE_ATP_BIND_1"/>
    <property type="match status" value="1"/>
</dbReference>
<evidence type="ECO:0000259" key="8">
    <source>
        <dbReference type="PROSITE" id="PS51192"/>
    </source>
</evidence>
<dbReference type="SMART" id="SM00490">
    <property type="entry name" value="HELICc"/>
    <property type="match status" value="1"/>
</dbReference>
<dbReference type="Pfam" id="PF00271">
    <property type="entry name" value="Helicase_C"/>
    <property type="match status" value="1"/>
</dbReference>
<reference evidence="10 11" key="1">
    <citation type="journal article" date="2019" name="Environ. Microbiol.">
        <title>Species interactions and distinct microbial communities in high Arctic permafrost affected cryosols are associated with the CH4 and CO2 gas fluxes.</title>
        <authorList>
            <person name="Altshuler I."/>
            <person name="Hamel J."/>
            <person name="Turney S."/>
            <person name="Magnuson E."/>
            <person name="Levesque R."/>
            <person name="Greer C."/>
            <person name="Whyte L.G."/>
        </authorList>
    </citation>
    <scope>NUCLEOTIDE SEQUENCE [LARGE SCALE GENOMIC DNA]</scope>
    <source>
        <strain evidence="10 11">S9.3B</strain>
    </source>
</reference>
<feature type="domain" description="Helicase ATP-binding" evidence="8">
    <location>
        <begin position="284"/>
        <end position="445"/>
    </location>
</feature>
<evidence type="ECO:0000256" key="3">
    <source>
        <dbReference type="ARBA" id="ARBA00022801"/>
    </source>
</evidence>
<dbReference type="OrthoDB" id="9804325at2"/>
<dbReference type="InterPro" id="IPR047112">
    <property type="entry name" value="RecG/Mfd"/>
</dbReference>
<dbReference type="Pfam" id="PF00270">
    <property type="entry name" value="DEAD"/>
    <property type="match status" value="1"/>
</dbReference>
<dbReference type="GO" id="GO:0016787">
    <property type="term" value="F:hydrolase activity"/>
    <property type="evidence" value="ECO:0007669"/>
    <property type="project" value="UniProtKB-KW"/>
</dbReference>
<dbReference type="InterPro" id="IPR012340">
    <property type="entry name" value="NA-bd_OB-fold"/>
</dbReference>
<dbReference type="Proteomes" id="UP000317078">
    <property type="component" value="Unassembled WGS sequence"/>
</dbReference>
<organism evidence="10 11">
    <name type="scientific">Muricoccus nepalensis</name>
    <dbReference type="NCBI Taxonomy" id="1854500"/>
    <lineage>
        <taxon>Bacteria</taxon>
        <taxon>Pseudomonadati</taxon>
        <taxon>Pseudomonadota</taxon>
        <taxon>Alphaproteobacteria</taxon>
        <taxon>Acetobacterales</taxon>
        <taxon>Roseomonadaceae</taxon>
        <taxon>Muricoccus</taxon>
    </lineage>
</organism>
<dbReference type="AlphaFoldDB" id="A0A502G0L9"/>
<comment type="caution">
    <text evidence="10">The sequence shown here is derived from an EMBL/GenBank/DDBJ whole genome shotgun (WGS) entry which is preliminary data.</text>
</comment>
<keyword evidence="3" id="KW-0378">Hydrolase</keyword>
<dbReference type="PANTHER" id="PTHR47964">
    <property type="entry name" value="ATP-DEPENDENT DNA HELICASE HOMOLOG RECG, CHLOROPLASTIC"/>
    <property type="match status" value="1"/>
</dbReference>
<dbReference type="Gene3D" id="3.40.50.300">
    <property type="entry name" value="P-loop containing nucleotide triphosphate hydrolases"/>
    <property type="match status" value="2"/>
</dbReference>
<protein>
    <submittedName>
        <fullName evidence="10">ATP-dependent DNA helicase RecG</fullName>
    </submittedName>
</protein>
<keyword evidence="11" id="KW-1185">Reference proteome</keyword>
<accession>A0A502G0L9</accession>
<dbReference type="EMBL" id="RCZP01000013">
    <property type="protein sequence ID" value="TPG55457.1"/>
    <property type="molecule type" value="Genomic_DNA"/>
</dbReference>
<evidence type="ECO:0000256" key="2">
    <source>
        <dbReference type="ARBA" id="ARBA00022763"/>
    </source>
</evidence>
<evidence type="ECO:0000256" key="6">
    <source>
        <dbReference type="ARBA" id="ARBA00023125"/>
    </source>
</evidence>
<evidence type="ECO:0000256" key="4">
    <source>
        <dbReference type="ARBA" id="ARBA00022806"/>
    </source>
</evidence>
<dbReference type="InterPro" id="IPR014001">
    <property type="entry name" value="Helicase_ATP-bd"/>
</dbReference>
<evidence type="ECO:0000256" key="5">
    <source>
        <dbReference type="ARBA" id="ARBA00022840"/>
    </source>
</evidence>
<keyword evidence="4 10" id="KW-0347">Helicase</keyword>
<keyword evidence="6" id="KW-0238">DNA-binding</keyword>
<dbReference type="InterPro" id="IPR001650">
    <property type="entry name" value="Helicase_C-like"/>
</dbReference>
<evidence type="ECO:0000256" key="7">
    <source>
        <dbReference type="ARBA" id="ARBA00023204"/>
    </source>
</evidence>
<evidence type="ECO:0000313" key="11">
    <source>
        <dbReference type="Proteomes" id="UP000317078"/>
    </source>
</evidence>
<dbReference type="CDD" id="cd17992">
    <property type="entry name" value="DEXHc_RecG"/>
    <property type="match status" value="1"/>
</dbReference>
<dbReference type="InterPro" id="IPR045562">
    <property type="entry name" value="RecG_dom3_C"/>
</dbReference>
<dbReference type="GO" id="GO:0003677">
    <property type="term" value="F:DNA binding"/>
    <property type="evidence" value="ECO:0007669"/>
    <property type="project" value="UniProtKB-KW"/>
</dbReference>
<dbReference type="SUPFAM" id="SSF50249">
    <property type="entry name" value="Nucleic acid-binding proteins"/>
    <property type="match status" value="1"/>
</dbReference>
<dbReference type="PROSITE" id="PS51194">
    <property type="entry name" value="HELICASE_CTER"/>
    <property type="match status" value="1"/>
</dbReference>
<dbReference type="SUPFAM" id="SSF52540">
    <property type="entry name" value="P-loop containing nucleoside triphosphate hydrolases"/>
    <property type="match status" value="2"/>
</dbReference>
<feature type="domain" description="Helicase C-terminal" evidence="9">
    <location>
        <begin position="433"/>
        <end position="623"/>
    </location>
</feature>
<evidence type="ECO:0000259" key="9">
    <source>
        <dbReference type="PROSITE" id="PS51194"/>
    </source>
</evidence>
<gene>
    <name evidence="10" type="ORF">EAH89_14470</name>
</gene>
<evidence type="ECO:0000313" key="10">
    <source>
        <dbReference type="EMBL" id="TPG55457.1"/>
    </source>
</evidence>
<dbReference type="GO" id="GO:0003678">
    <property type="term" value="F:DNA helicase activity"/>
    <property type="evidence" value="ECO:0007669"/>
    <property type="project" value="TreeGrafter"/>
</dbReference>
<dbReference type="GO" id="GO:0005524">
    <property type="term" value="F:ATP binding"/>
    <property type="evidence" value="ECO:0007669"/>
    <property type="project" value="UniProtKB-KW"/>
</dbReference>
<sequence length="698" mass="75845">MPDHPEHLLPLLAPLESLPEAAGKARQLADAAGPRVLDLLFHLPERYVDRKRVTRLADAADGDIATVPLLVEEVKSPRQAGQPIIVRGISTDVPLDLVYFGIKGEYLTKKKRLIPQLCELFRPGHSVVVSGRVRKYGYRWQMDAPEFANPPLPIPDVQPIWPLVRSLAWGDVQRAMTAALACLPATGEWQDPTHLRRRRWPGFAEALHALQAPSALPVREATDRLAYDELLAGQLAIGLVRRAVLERPGRSLRGDGALREAALAAFGHEPTPAQAGALAEIDADLAAPRRMLRLLQGDVGSGKTLVALLAMLRAVEAGAQAALMAPTEMLARQHLRTFQRLAGAAGVECALLAGSVKGKERNRVLRRLADGSLPLVVGTHALFQEGVQFRDLALVVVDEQHRFGVAQRLMLTEKGTETDVLVMTATPIPRTLLLTQWGEMATSRLEGRPAGRKPIVTRIVSRDRRDEVLAALRRAFATGNRAYWVVRAIEEGEAHDNAAAETTFAQLKEVFGETVRLAHGAQSLDVREAALGDFAAGRAQLLVATTVVEVGVDVPEATIMIIEQAERFGLSALHQLRGRVGRGSAQSFCLLLPSSELMEGEKRRLAVIRDTEDGFVIADADLDFRGGGDALGTRQAGQIGRRIADPQRHGPLVRVAHQDAEILLQKDPDLVATPRGRAARALLDLFGHDQTLKPLAAG</sequence>
<dbReference type="InterPro" id="IPR027417">
    <property type="entry name" value="P-loop_NTPase"/>
</dbReference>
<keyword evidence="5" id="KW-0067">ATP-binding</keyword>
<name>A0A502G0L9_9PROT</name>
<evidence type="ECO:0000256" key="1">
    <source>
        <dbReference type="ARBA" id="ARBA00022741"/>
    </source>
</evidence>
<dbReference type="InterPro" id="IPR011545">
    <property type="entry name" value="DEAD/DEAH_box_helicase_dom"/>
</dbReference>
<keyword evidence="7" id="KW-0234">DNA repair</keyword>
<dbReference type="Pfam" id="PF19833">
    <property type="entry name" value="RecG_dom3_C"/>
    <property type="match status" value="1"/>
</dbReference>
<dbReference type="SMART" id="SM00487">
    <property type="entry name" value="DEXDc"/>
    <property type="match status" value="1"/>
</dbReference>
<dbReference type="GO" id="GO:0006281">
    <property type="term" value="P:DNA repair"/>
    <property type="evidence" value="ECO:0007669"/>
    <property type="project" value="UniProtKB-KW"/>
</dbReference>